<evidence type="ECO:0000313" key="2">
    <source>
        <dbReference type="EMBL" id="KHL00458.1"/>
    </source>
</evidence>
<feature type="region of interest" description="Disordered" evidence="1">
    <location>
        <begin position="17"/>
        <end position="52"/>
    </location>
</feature>
<dbReference type="RefSeq" id="WP_043127799.1">
    <property type="nucleotide sequence ID" value="NZ_JTDL01000152.1"/>
</dbReference>
<proteinExistence type="predicted"/>
<evidence type="ECO:0000313" key="3">
    <source>
        <dbReference type="Proteomes" id="UP000030982"/>
    </source>
</evidence>
<dbReference type="Proteomes" id="UP000030982">
    <property type="component" value="Unassembled WGS sequence"/>
</dbReference>
<name>A0A0B2AF23_9MICC</name>
<organism evidence="2 3">
    <name type="scientific">Sinomonas humi</name>
    <dbReference type="NCBI Taxonomy" id="1338436"/>
    <lineage>
        <taxon>Bacteria</taxon>
        <taxon>Bacillati</taxon>
        <taxon>Actinomycetota</taxon>
        <taxon>Actinomycetes</taxon>
        <taxon>Micrococcales</taxon>
        <taxon>Micrococcaceae</taxon>
        <taxon>Sinomonas</taxon>
    </lineage>
</organism>
<accession>A0A0B2AF23</accession>
<dbReference type="STRING" id="1338436.LK10_19865"/>
<protein>
    <submittedName>
        <fullName evidence="2">Uncharacterized protein</fullName>
    </submittedName>
</protein>
<reference evidence="2 3" key="1">
    <citation type="submission" date="2014-09" db="EMBL/GenBank/DDBJ databases">
        <title>Genome sequence of Sinomonas sp. MUSC 117.</title>
        <authorList>
            <person name="Lee L.-H."/>
        </authorList>
    </citation>
    <scope>NUCLEOTIDE SEQUENCE [LARGE SCALE GENOMIC DNA]</scope>
    <source>
        <strain evidence="2 3">MUSC 117</strain>
    </source>
</reference>
<dbReference type="EMBL" id="JTDL01000152">
    <property type="protein sequence ID" value="KHL00458.1"/>
    <property type="molecule type" value="Genomic_DNA"/>
</dbReference>
<keyword evidence="3" id="KW-1185">Reference proteome</keyword>
<comment type="caution">
    <text evidence="2">The sequence shown here is derived from an EMBL/GenBank/DDBJ whole genome shotgun (WGS) entry which is preliminary data.</text>
</comment>
<feature type="region of interest" description="Disordered" evidence="1">
    <location>
        <begin position="174"/>
        <end position="202"/>
    </location>
</feature>
<evidence type="ECO:0000256" key="1">
    <source>
        <dbReference type="SAM" id="MobiDB-lite"/>
    </source>
</evidence>
<feature type="compositionally biased region" description="Low complexity" evidence="1">
    <location>
        <begin position="174"/>
        <end position="189"/>
    </location>
</feature>
<gene>
    <name evidence="2" type="ORF">LK10_19865</name>
</gene>
<feature type="compositionally biased region" description="Low complexity" evidence="1">
    <location>
        <begin position="17"/>
        <end position="48"/>
    </location>
</feature>
<dbReference type="AlphaFoldDB" id="A0A0B2AF23"/>
<sequence>MILAAALAVVASGCTSSGPSGGASSAGTAGQTTSAASAADSPTQSTTSQISESGSIALTSTGGYTATINYSVSASGFSASPAKDASGFSTVTFKVDAKATVTNTTSGRPNPEPYDWSPLALYPINSAVCTLGKGLLNNASSANEASAALPGLTTSDGGAPAYCALQLTNDLSFGPGPSSSASPAPLAPGQTEPLVAAPSPVSTPGTIPKVPQASVGQLVAGLAQPAKIVYQVTYIQDGPAVQKPAGESCSAYLYTVPGASNTTSAFVISVPAKYAGVCSSGASPRG</sequence>